<evidence type="ECO:0000313" key="3">
    <source>
        <dbReference type="Proteomes" id="UP000177870"/>
    </source>
</evidence>
<organism evidence="2 3">
    <name type="scientific">Moorena producens PAL-8-15-08-1</name>
    <dbReference type="NCBI Taxonomy" id="1458985"/>
    <lineage>
        <taxon>Bacteria</taxon>
        <taxon>Bacillati</taxon>
        <taxon>Cyanobacteriota</taxon>
        <taxon>Cyanophyceae</taxon>
        <taxon>Coleofasciculales</taxon>
        <taxon>Coleofasciculaceae</taxon>
        <taxon>Moorena</taxon>
    </lineage>
</organism>
<dbReference type="KEGG" id="mpro:BJP34_19575"/>
<accession>A0A1D8TUS4</accession>
<dbReference type="STRING" id="1458985.BJP34_19575"/>
<evidence type="ECO:0000313" key="2">
    <source>
        <dbReference type="EMBL" id="AOX01344.1"/>
    </source>
</evidence>
<evidence type="ECO:0000256" key="1">
    <source>
        <dbReference type="SAM" id="MobiDB-lite"/>
    </source>
</evidence>
<protein>
    <submittedName>
        <fullName evidence="2">Uncharacterized protein</fullName>
    </submittedName>
</protein>
<proteinExistence type="predicted"/>
<dbReference type="AlphaFoldDB" id="A0A1D8TUS4"/>
<sequence>MSTIIATKITTTPADVGWAVQQTNQLSSPSPSKALPTNGPPQHNIETGKMPVPRLMPVPPSKCRVGSAAEQSVQLPIP</sequence>
<gene>
    <name evidence="2" type="ORF">BJP34_19575</name>
</gene>
<dbReference type="Proteomes" id="UP000177870">
    <property type="component" value="Chromosome"/>
</dbReference>
<feature type="compositionally biased region" description="Polar residues" evidence="1">
    <location>
        <begin position="69"/>
        <end position="78"/>
    </location>
</feature>
<dbReference type="EMBL" id="CP017599">
    <property type="protein sequence ID" value="AOX01344.1"/>
    <property type="molecule type" value="Genomic_DNA"/>
</dbReference>
<feature type="region of interest" description="Disordered" evidence="1">
    <location>
        <begin position="24"/>
        <end position="54"/>
    </location>
</feature>
<feature type="region of interest" description="Disordered" evidence="1">
    <location>
        <begin position="59"/>
        <end position="78"/>
    </location>
</feature>
<name>A0A1D8TUS4_9CYAN</name>
<reference evidence="3" key="1">
    <citation type="submission" date="2016-10" db="EMBL/GenBank/DDBJ databases">
        <title>Comparative genomics uncovers the prolific and rare metabolic potential of the cyanobacterial genus Moorea.</title>
        <authorList>
            <person name="Leao T."/>
            <person name="Castelao G."/>
            <person name="Korobeynikov A."/>
            <person name="Monroe E.A."/>
            <person name="Podell S."/>
            <person name="Glukhov E."/>
            <person name="Allen E."/>
            <person name="Gerwick W.H."/>
            <person name="Gerwick L."/>
        </authorList>
    </citation>
    <scope>NUCLEOTIDE SEQUENCE [LARGE SCALE GENOMIC DNA]</scope>
    <source>
        <strain evidence="3">PAL-8-15-08-1</strain>
    </source>
</reference>